<name>G3HKL5_CRIGR</name>
<dbReference type="Proteomes" id="UP000001075">
    <property type="component" value="Unassembled WGS sequence"/>
</dbReference>
<proteinExistence type="predicted"/>
<evidence type="ECO:0000313" key="1">
    <source>
        <dbReference type="EMBL" id="EGV95897.1"/>
    </source>
</evidence>
<dbReference type="EMBL" id="JH000467">
    <property type="protein sequence ID" value="EGV95897.1"/>
    <property type="molecule type" value="Genomic_DNA"/>
</dbReference>
<dbReference type="InParanoid" id="G3HKL5"/>
<dbReference type="AlphaFoldDB" id="G3HKL5"/>
<reference evidence="2" key="1">
    <citation type="journal article" date="2011" name="Nat. Biotechnol.">
        <title>The genomic sequence of the Chinese hamster ovary (CHO)-K1 cell line.</title>
        <authorList>
            <person name="Xu X."/>
            <person name="Nagarajan H."/>
            <person name="Lewis N.E."/>
            <person name="Pan S."/>
            <person name="Cai Z."/>
            <person name="Liu X."/>
            <person name="Chen W."/>
            <person name="Xie M."/>
            <person name="Wang W."/>
            <person name="Hammond S."/>
            <person name="Andersen M.R."/>
            <person name="Neff N."/>
            <person name="Passarelli B."/>
            <person name="Koh W."/>
            <person name="Fan H.C."/>
            <person name="Wang J."/>
            <person name="Gui Y."/>
            <person name="Lee K.H."/>
            <person name="Betenbaugh M.J."/>
            <person name="Quake S.R."/>
            <person name="Famili I."/>
            <person name="Palsson B.O."/>
            <person name="Wang J."/>
        </authorList>
    </citation>
    <scope>NUCLEOTIDE SEQUENCE [LARGE SCALE GENOMIC DNA]</scope>
    <source>
        <strain evidence="2">CHO K1 cell line</strain>
    </source>
</reference>
<accession>G3HKL5</accession>
<protein>
    <submittedName>
        <fullName evidence="1">Uncharacterized protein</fullName>
    </submittedName>
</protein>
<evidence type="ECO:0000313" key="2">
    <source>
        <dbReference type="Proteomes" id="UP000001075"/>
    </source>
</evidence>
<sequence>MDSFNTCANTVTWKCHSNPKQVSRCFTRGTHAHPCIPMLSHHSHDKVRFGNEFILEIPLCLY</sequence>
<organism evidence="1 2">
    <name type="scientific">Cricetulus griseus</name>
    <name type="common">Chinese hamster</name>
    <name type="synonym">Cricetulus barabensis griseus</name>
    <dbReference type="NCBI Taxonomy" id="10029"/>
    <lineage>
        <taxon>Eukaryota</taxon>
        <taxon>Metazoa</taxon>
        <taxon>Chordata</taxon>
        <taxon>Craniata</taxon>
        <taxon>Vertebrata</taxon>
        <taxon>Euteleostomi</taxon>
        <taxon>Mammalia</taxon>
        <taxon>Eutheria</taxon>
        <taxon>Euarchontoglires</taxon>
        <taxon>Glires</taxon>
        <taxon>Rodentia</taxon>
        <taxon>Myomorpha</taxon>
        <taxon>Muroidea</taxon>
        <taxon>Cricetidae</taxon>
        <taxon>Cricetinae</taxon>
        <taxon>Cricetulus</taxon>
    </lineage>
</organism>
<gene>
    <name evidence="1" type="ORF">I79_011244</name>
</gene>